<evidence type="ECO:0000256" key="2">
    <source>
        <dbReference type="ARBA" id="ARBA00022525"/>
    </source>
</evidence>
<keyword evidence="2" id="KW-0964">Secreted</keyword>
<dbReference type="Pfam" id="PF03330">
    <property type="entry name" value="DPBB_1"/>
    <property type="match status" value="1"/>
</dbReference>
<feature type="signal peptide" evidence="4">
    <location>
        <begin position="1"/>
        <end position="25"/>
    </location>
</feature>
<evidence type="ECO:0000313" key="7">
    <source>
        <dbReference type="EMBL" id="KAF3448244.1"/>
    </source>
</evidence>
<dbReference type="InterPro" id="IPR036749">
    <property type="entry name" value="Expansin_CBD_sf"/>
</dbReference>
<dbReference type="AlphaFoldDB" id="A0A8K0HA88"/>
<dbReference type="OrthoDB" id="5823761at2759"/>
<dbReference type="SUPFAM" id="SSF49590">
    <property type="entry name" value="PHL pollen allergen"/>
    <property type="match status" value="1"/>
</dbReference>
<dbReference type="InterPro" id="IPR007117">
    <property type="entry name" value="Expansin_CBD"/>
</dbReference>
<comment type="caution">
    <text evidence="7">The sequence shown here is derived from an EMBL/GenBank/DDBJ whole genome shotgun (WGS) entry which is preliminary data.</text>
</comment>
<protein>
    <recommendedName>
        <fullName evidence="9">Expansin-like B1</fullName>
    </recommendedName>
</protein>
<evidence type="ECO:0000313" key="8">
    <source>
        <dbReference type="Proteomes" id="UP000796880"/>
    </source>
</evidence>
<dbReference type="PANTHER" id="PTHR31692:SF2">
    <property type="entry name" value="EXPANSIN-LIKE B1"/>
    <property type="match status" value="1"/>
</dbReference>
<comment type="similarity">
    <text evidence="3">Belongs to the expansin family.</text>
</comment>
<dbReference type="Gene3D" id="2.60.40.760">
    <property type="entry name" value="Expansin, cellulose-binding-like domain"/>
    <property type="match status" value="1"/>
</dbReference>
<evidence type="ECO:0000256" key="1">
    <source>
        <dbReference type="ARBA" id="ARBA00004613"/>
    </source>
</evidence>
<evidence type="ECO:0000256" key="3">
    <source>
        <dbReference type="RuleBase" id="RU003460"/>
    </source>
</evidence>
<sequence length="252" mass="28332">MGFTLEKQMCLLALFVLLFPLLCASQDTFTRSRATYYGSPDCYGTPRGACGYGEYGRTVNDGHVAGVARLYRNGSGCGACYQVRCTNKQYCSDDGVNIVATDYGEGDRTDFILNTRAYAKLALPNLALELFSYGVVDVEYRRISCRYSGYNNLMYKVHEHSRYPHYLAIVILYIGGQNDITAVELWQEDCKEWKPMRRAFGTVWDMENPPKGSINLRLQVSGTAGVTWVQNNNAIPDYWNAGVVYDSTIQLT</sequence>
<feature type="chain" id="PRO_5035472603" description="Expansin-like B1" evidence="4">
    <location>
        <begin position="26"/>
        <end position="252"/>
    </location>
</feature>
<dbReference type="InterPro" id="IPR005795">
    <property type="entry name" value="LolPI"/>
</dbReference>
<dbReference type="PROSITE" id="PS50843">
    <property type="entry name" value="EXPANSIN_CBD"/>
    <property type="match status" value="1"/>
</dbReference>
<organism evidence="7 8">
    <name type="scientific">Rhamnella rubrinervis</name>
    <dbReference type="NCBI Taxonomy" id="2594499"/>
    <lineage>
        <taxon>Eukaryota</taxon>
        <taxon>Viridiplantae</taxon>
        <taxon>Streptophyta</taxon>
        <taxon>Embryophyta</taxon>
        <taxon>Tracheophyta</taxon>
        <taxon>Spermatophyta</taxon>
        <taxon>Magnoliopsida</taxon>
        <taxon>eudicotyledons</taxon>
        <taxon>Gunneridae</taxon>
        <taxon>Pentapetalae</taxon>
        <taxon>rosids</taxon>
        <taxon>fabids</taxon>
        <taxon>Rosales</taxon>
        <taxon>Rhamnaceae</taxon>
        <taxon>rhamnoid group</taxon>
        <taxon>Rhamneae</taxon>
        <taxon>Rhamnella</taxon>
    </lineage>
</organism>
<evidence type="ECO:0000259" key="6">
    <source>
        <dbReference type="PROSITE" id="PS50843"/>
    </source>
</evidence>
<feature type="domain" description="Expansin-like EG45" evidence="5">
    <location>
        <begin position="47"/>
        <end position="150"/>
    </location>
</feature>
<dbReference type="GO" id="GO:0005576">
    <property type="term" value="C:extracellular region"/>
    <property type="evidence" value="ECO:0007669"/>
    <property type="project" value="UniProtKB-SubCell"/>
</dbReference>
<dbReference type="EMBL" id="VOIH02000004">
    <property type="protein sequence ID" value="KAF3448244.1"/>
    <property type="molecule type" value="Genomic_DNA"/>
</dbReference>
<name>A0A8K0HA88_9ROSA</name>
<evidence type="ECO:0000256" key="4">
    <source>
        <dbReference type="SAM" id="SignalP"/>
    </source>
</evidence>
<dbReference type="InterPro" id="IPR007118">
    <property type="entry name" value="Expan_Lol_pI"/>
</dbReference>
<accession>A0A8K0HA88</accession>
<reference evidence="7" key="1">
    <citation type="submission" date="2020-03" db="EMBL/GenBank/DDBJ databases">
        <title>A high-quality chromosome-level genome assembly of a woody plant with both climbing and erect habits, Rhamnella rubrinervis.</title>
        <authorList>
            <person name="Lu Z."/>
            <person name="Yang Y."/>
            <person name="Zhu X."/>
            <person name="Sun Y."/>
        </authorList>
    </citation>
    <scope>NUCLEOTIDE SEQUENCE</scope>
    <source>
        <strain evidence="7">BYM</strain>
        <tissue evidence="7">Leaf</tissue>
    </source>
</reference>
<dbReference type="InterPro" id="IPR009009">
    <property type="entry name" value="RlpA-like_DPBB"/>
</dbReference>
<comment type="subcellular location">
    <subcellularLocation>
        <location evidence="1">Secreted</location>
    </subcellularLocation>
</comment>
<dbReference type="GO" id="GO:0009653">
    <property type="term" value="P:anatomical structure morphogenesis"/>
    <property type="evidence" value="ECO:0007669"/>
    <property type="project" value="UniProtKB-ARBA"/>
</dbReference>
<keyword evidence="4" id="KW-0732">Signal</keyword>
<dbReference type="PRINTS" id="PR01225">
    <property type="entry name" value="EXPANSNFAMLY"/>
</dbReference>
<dbReference type="SUPFAM" id="SSF50685">
    <property type="entry name" value="Barwin-like endoglucanases"/>
    <property type="match status" value="1"/>
</dbReference>
<dbReference type="InterPro" id="IPR036908">
    <property type="entry name" value="RlpA-like_sf"/>
</dbReference>
<dbReference type="Pfam" id="PF01357">
    <property type="entry name" value="Expansin_C"/>
    <property type="match status" value="1"/>
</dbReference>
<feature type="domain" description="Expansin-like CBD" evidence="6">
    <location>
        <begin position="165"/>
        <end position="247"/>
    </location>
</feature>
<proteinExistence type="inferred from homology"/>
<keyword evidence="8" id="KW-1185">Reference proteome</keyword>
<evidence type="ECO:0000259" key="5">
    <source>
        <dbReference type="PROSITE" id="PS50842"/>
    </source>
</evidence>
<dbReference type="PROSITE" id="PS50842">
    <property type="entry name" value="EXPANSIN_EG45"/>
    <property type="match status" value="1"/>
</dbReference>
<dbReference type="PRINTS" id="PR00829">
    <property type="entry name" value="LOLP1ALLERGN"/>
</dbReference>
<gene>
    <name evidence="7" type="ORF">FNV43_RR08957</name>
</gene>
<dbReference type="PANTHER" id="PTHR31692">
    <property type="entry name" value="EXPANSIN-B3"/>
    <property type="match status" value="1"/>
</dbReference>
<dbReference type="Gene3D" id="2.40.40.10">
    <property type="entry name" value="RlpA-like domain"/>
    <property type="match status" value="1"/>
</dbReference>
<evidence type="ECO:0008006" key="9">
    <source>
        <dbReference type="Google" id="ProtNLM"/>
    </source>
</evidence>
<dbReference type="InterPro" id="IPR007112">
    <property type="entry name" value="Expansin/allergen_DPBB_dom"/>
</dbReference>
<dbReference type="CDD" id="cd22277">
    <property type="entry name" value="DPBB_EXLB_N"/>
    <property type="match status" value="1"/>
</dbReference>
<dbReference type="Proteomes" id="UP000796880">
    <property type="component" value="Unassembled WGS sequence"/>
</dbReference>